<dbReference type="STRING" id="1798371.A2W14_06300"/>
<reference evidence="3 4" key="1">
    <citation type="journal article" date="2016" name="Nat. Commun.">
        <title>Thousands of microbial genomes shed light on interconnected biogeochemical processes in an aquifer system.</title>
        <authorList>
            <person name="Anantharaman K."/>
            <person name="Brown C.T."/>
            <person name="Hug L.A."/>
            <person name="Sharon I."/>
            <person name="Castelle C.J."/>
            <person name="Probst A.J."/>
            <person name="Thomas B.C."/>
            <person name="Singh A."/>
            <person name="Wilkins M.J."/>
            <person name="Karaoz U."/>
            <person name="Brodie E.L."/>
            <person name="Williams K.H."/>
            <person name="Hubbard S.S."/>
            <person name="Banfield J.F."/>
        </authorList>
    </citation>
    <scope>NUCLEOTIDE SEQUENCE [LARGE SCALE GENOMIC DNA]</scope>
</reference>
<dbReference type="AlphaFoldDB" id="A0A1F5YWJ0"/>
<feature type="domain" description="SpoVT-AbrB" evidence="2">
    <location>
        <begin position="3"/>
        <end position="48"/>
    </location>
</feature>
<dbReference type="InterPro" id="IPR037914">
    <property type="entry name" value="SpoVT-AbrB_sf"/>
</dbReference>
<keyword evidence="1" id="KW-0238">DNA-binding</keyword>
<organism evidence="3 4">
    <name type="scientific">Candidatus Gottesmanbacteria bacterium RBG_16_37_8</name>
    <dbReference type="NCBI Taxonomy" id="1798371"/>
    <lineage>
        <taxon>Bacteria</taxon>
        <taxon>Candidatus Gottesmaniibacteriota</taxon>
    </lineage>
</organism>
<proteinExistence type="predicted"/>
<dbReference type="SUPFAM" id="SSF89447">
    <property type="entry name" value="AbrB/MazE/MraZ-like"/>
    <property type="match status" value="1"/>
</dbReference>
<name>A0A1F5YWJ0_9BACT</name>
<evidence type="ECO:0000259" key="2">
    <source>
        <dbReference type="PROSITE" id="PS51740"/>
    </source>
</evidence>
<dbReference type="Proteomes" id="UP000176665">
    <property type="component" value="Unassembled WGS sequence"/>
</dbReference>
<evidence type="ECO:0000313" key="4">
    <source>
        <dbReference type="Proteomes" id="UP000176665"/>
    </source>
</evidence>
<gene>
    <name evidence="3" type="ORF">A2W14_06300</name>
</gene>
<evidence type="ECO:0000313" key="3">
    <source>
        <dbReference type="EMBL" id="OGG04485.1"/>
    </source>
</evidence>
<dbReference type="Pfam" id="PF04014">
    <property type="entry name" value="MazE_antitoxin"/>
    <property type="match status" value="1"/>
</dbReference>
<dbReference type="InterPro" id="IPR007159">
    <property type="entry name" value="SpoVT-AbrB_dom"/>
</dbReference>
<dbReference type="PROSITE" id="PS51740">
    <property type="entry name" value="SPOVT_ABRB"/>
    <property type="match status" value="1"/>
</dbReference>
<dbReference type="Gene3D" id="2.10.260.10">
    <property type="match status" value="1"/>
</dbReference>
<sequence length="93" mass="10871">MDTYTIDIRPRRQTTLPKKLLEELGLEVGDKLVASVKNKTIILKSNKQVFTDAFDEIQRIVKESGITEEEIQKSLRETRQEIYDKRYRSKGIS</sequence>
<dbReference type="EMBL" id="MFJA01000002">
    <property type="protein sequence ID" value="OGG04485.1"/>
    <property type="molecule type" value="Genomic_DNA"/>
</dbReference>
<accession>A0A1F5YWJ0</accession>
<protein>
    <recommendedName>
        <fullName evidence="2">SpoVT-AbrB domain-containing protein</fullName>
    </recommendedName>
</protein>
<dbReference type="GO" id="GO:0003677">
    <property type="term" value="F:DNA binding"/>
    <property type="evidence" value="ECO:0007669"/>
    <property type="project" value="UniProtKB-UniRule"/>
</dbReference>
<comment type="caution">
    <text evidence="3">The sequence shown here is derived from an EMBL/GenBank/DDBJ whole genome shotgun (WGS) entry which is preliminary data.</text>
</comment>
<evidence type="ECO:0000256" key="1">
    <source>
        <dbReference type="PROSITE-ProRule" id="PRU01076"/>
    </source>
</evidence>